<evidence type="ECO:0000313" key="2">
    <source>
        <dbReference type="EMBL" id="OOR76989.1"/>
    </source>
</evidence>
<reference evidence="2 3" key="1">
    <citation type="submission" date="2017-01" db="EMBL/GenBank/DDBJ databases">
        <title>Bacillus cereus isolates.</title>
        <authorList>
            <person name="Beno S.M."/>
        </authorList>
    </citation>
    <scope>NUCLEOTIDE SEQUENCE [LARGE SCALE GENOMIC DNA]</scope>
    <source>
        <strain evidence="2 3">FSL K6-1030</strain>
    </source>
</reference>
<accession>A0A9X6BDR6</accession>
<organism evidence="2 3">
    <name type="scientific">Bacillus cereus</name>
    <dbReference type="NCBI Taxonomy" id="1396"/>
    <lineage>
        <taxon>Bacteria</taxon>
        <taxon>Bacillati</taxon>
        <taxon>Bacillota</taxon>
        <taxon>Bacilli</taxon>
        <taxon>Bacillales</taxon>
        <taxon>Bacillaceae</taxon>
        <taxon>Bacillus</taxon>
        <taxon>Bacillus cereus group</taxon>
    </lineage>
</organism>
<dbReference type="EMBL" id="MUAU01000001">
    <property type="protein sequence ID" value="OOR76989.1"/>
    <property type="molecule type" value="Genomic_DNA"/>
</dbReference>
<feature type="coiled-coil region" evidence="1">
    <location>
        <begin position="20"/>
        <end position="47"/>
    </location>
</feature>
<sequence length="227" mass="25548">MNTTQQMQSFLNSSVGRRMMAMATKEQEAYTKKLNGLKSELTELKSMYQWQMYGEDQNAQNLVMLDGHPVIVETDGASRVKNVKDLTPQVYAELPALDRNNLKEAMPVLAGRLEANDMPQVSKSDRYYHMKNTSVGQRIELFRELAEHQETNDPQASKNYSSPEQRLKGITKTAETLQKQFSAEGIREMHSNILSLESQIQVSEDTNEIAPYVNVISGATPEGGAEE</sequence>
<protein>
    <submittedName>
        <fullName evidence="2">Uncharacterized protein</fullName>
    </submittedName>
</protein>
<proteinExistence type="predicted"/>
<evidence type="ECO:0000256" key="1">
    <source>
        <dbReference type="SAM" id="Coils"/>
    </source>
</evidence>
<dbReference type="Proteomes" id="UP000190641">
    <property type="component" value="Unassembled WGS sequence"/>
</dbReference>
<dbReference type="AlphaFoldDB" id="A0A9X6BDR6"/>
<gene>
    <name evidence="2" type="ORF">BLX06_00440</name>
</gene>
<evidence type="ECO:0000313" key="3">
    <source>
        <dbReference type="Proteomes" id="UP000190641"/>
    </source>
</evidence>
<keyword evidence="1" id="KW-0175">Coiled coil</keyword>
<comment type="caution">
    <text evidence="2">The sequence shown here is derived from an EMBL/GenBank/DDBJ whole genome shotgun (WGS) entry which is preliminary data.</text>
</comment>
<name>A0A9X6BDR6_BACCE</name>